<dbReference type="InterPro" id="IPR017907">
    <property type="entry name" value="Znf_RING_CS"/>
</dbReference>
<dbReference type="OrthoDB" id="5800423at2759"/>
<dbReference type="PROSITE" id="PS00518">
    <property type="entry name" value="ZF_RING_1"/>
    <property type="match status" value="1"/>
</dbReference>
<keyword evidence="9" id="KW-1185">Reference proteome</keyword>
<dbReference type="Pfam" id="PF00567">
    <property type="entry name" value="TUDOR"/>
    <property type="match status" value="4"/>
</dbReference>
<keyword evidence="3" id="KW-0862">Zinc</keyword>
<dbReference type="PANTHER" id="PTHR16442:SF1">
    <property type="entry name" value="RING FINGER PROTEIN 17"/>
    <property type="match status" value="1"/>
</dbReference>
<feature type="domain" description="Tudor" evidence="8">
    <location>
        <begin position="917"/>
        <end position="974"/>
    </location>
</feature>
<evidence type="ECO:0000259" key="7">
    <source>
        <dbReference type="PROSITE" id="PS50089"/>
    </source>
</evidence>
<dbReference type="Gene3D" id="3.30.40.10">
    <property type="entry name" value="Zinc/RING finger domain, C3HC4 (zinc finger)"/>
    <property type="match status" value="1"/>
</dbReference>
<dbReference type="KEGG" id="char:105906756"/>
<dbReference type="PROSITE" id="PS50089">
    <property type="entry name" value="ZF_RING_2"/>
    <property type="match status" value="1"/>
</dbReference>
<evidence type="ECO:0000256" key="3">
    <source>
        <dbReference type="ARBA" id="ARBA00022833"/>
    </source>
</evidence>
<feature type="domain" description="Tudor" evidence="8">
    <location>
        <begin position="688"/>
        <end position="746"/>
    </location>
</feature>
<evidence type="ECO:0000256" key="6">
    <source>
        <dbReference type="SAM" id="MobiDB-lite"/>
    </source>
</evidence>
<evidence type="ECO:0000256" key="5">
    <source>
        <dbReference type="SAM" id="Coils"/>
    </source>
</evidence>
<reference evidence="10" key="1">
    <citation type="submission" date="2025-08" db="UniProtKB">
        <authorList>
            <consortium name="RefSeq"/>
        </authorList>
    </citation>
    <scope>IDENTIFICATION</scope>
</reference>
<keyword evidence="5" id="KW-0175">Coiled coil</keyword>
<protein>
    <submittedName>
        <fullName evidence="10">RING finger protein 17 isoform X1</fullName>
    </submittedName>
</protein>
<dbReference type="RefSeq" id="XP_031421935.1">
    <property type="nucleotide sequence ID" value="XM_031566075.2"/>
</dbReference>
<dbReference type="PANTHER" id="PTHR16442">
    <property type="entry name" value="RING FINGER PROTEIN 17"/>
    <property type="match status" value="1"/>
</dbReference>
<dbReference type="SUPFAM" id="SSF57850">
    <property type="entry name" value="RING/U-box"/>
    <property type="match status" value="1"/>
</dbReference>
<name>A0A6P8FDZ2_CLUHA</name>
<organism evidence="9 10">
    <name type="scientific">Clupea harengus</name>
    <name type="common">Atlantic herring</name>
    <dbReference type="NCBI Taxonomy" id="7950"/>
    <lineage>
        <taxon>Eukaryota</taxon>
        <taxon>Metazoa</taxon>
        <taxon>Chordata</taxon>
        <taxon>Craniata</taxon>
        <taxon>Vertebrata</taxon>
        <taxon>Euteleostomi</taxon>
        <taxon>Actinopterygii</taxon>
        <taxon>Neopterygii</taxon>
        <taxon>Teleostei</taxon>
        <taxon>Clupei</taxon>
        <taxon>Clupeiformes</taxon>
        <taxon>Clupeoidei</taxon>
        <taxon>Clupeidae</taxon>
        <taxon>Clupea</taxon>
    </lineage>
</organism>
<keyword evidence="1" id="KW-0479">Metal-binding</keyword>
<dbReference type="PROSITE" id="PS50304">
    <property type="entry name" value="TUDOR"/>
    <property type="match status" value="3"/>
</dbReference>
<dbReference type="SMART" id="SM00184">
    <property type="entry name" value="RING"/>
    <property type="match status" value="1"/>
</dbReference>
<feature type="coiled-coil region" evidence="5">
    <location>
        <begin position="207"/>
        <end position="234"/>
    </location>
</feature>
<feature type="region of interest" description="Disordered" evidence="6">
    <location>
        <begin position="305"/>
        <end position="343"/>
    </location>
</feature>
<accession>A0A6P8FDZ2</accession>
<dbReference type="SUPFAM" id="SSF63748">
    <property type="entry name" value="Tudor/PWWP/MBT"/>
    <property type="match status" value="5"/>
</dbReference>
<dbReference type="SMART" id="SM00333">
    <property type="entry name" value="TUDOR"/>
    <property type="match status" value="4"/>
</dbReference>
<dbReference type="CTD" id="56163"/>
<feature type="domain" description="RING-type" evidence="7">
    <location>
        <begin position="28"/>
        <end position="76"/>
    </location>
</feature>
<evidence type="ECO:0000259" key="8">
    <source>
        <dbReference type="PROSITE" id="PS50304"/>
    </source>
</evidence>
<feature type="domain" description="Tudor" evidence="8">
    <location>
        <begin position="1387"/>
        <end position="1448"/>
    </location>
</feature>
<evidence type="ECO:0000256" key="2">
    <source>
        <dbReference type="ARBA" id="ARBA00022771"/>
    </source>
</evidence>
<dbReference type="GO" id="GO:0008270">
    <property type="term" value="F:zinc ion binding"/>
    <property type="evidence" value="ECO:0007669"/>
    <property type="project" value="UniProtKB-KW"/>
</dbReference>
<dbReference type="Gene3D" id="2.40.50.90">
    <property type="match status" value="4"/>
</dbReference>
<gene>
    <name evidence="10" type="primary">rnf17</name>
</gene>
<dbReference type="InterPro" id="IPR013083">
    <property type="entry name" value="Znf_RING/FYVE/PHD"/>
</dbReference>
<dbReference type="Proteomes" id="UP000515152">
    <property type="component" value="Chromosome 4"/>
</dbReference>
<dbReference type="Pfam" id="PF14634">
    <property type="entry name" value="zf-RING_5"/>
    <property type="match status" value="1"/>
</dbReference>
<proteinExistence type="predicted"/>
<dbReference type="InterPro" id="IPR035437">
    <property type="entry name" value="SNase_OB-fold_sf"/>
</dbReference>
<sequence>MRNCISCVLEGQDWLEVMMSENPFAITCKICRQFFILAEEEEGNLPHLLQCGHVYCASCLNLLKSPSNTITCPNCKWETSVNEDGVDGLQVDGKTIGLIYTTKIRKSREDRQKAITEKGLAVIESGLKEKEAALKMAVDDALTEAIQNQCHLQSIYESLVDGLQIQVRAEKKRLLAEISEVTKKAINLVQKRKMALVSGLGELDHLFSESRCMLQEVEQKKKSLENAIAKARNLNSPVLEEYCDTEQVLEALRAPLDVQAFDLKCLTQDSGLRCSLDAGKLEQSLSISQGSITCMSKECVAPTSRRLSGSSVESRRSRSRPQTPSPPSASDWVQEYQGPPQVQSISSPNIIIEEIIEDSPAVSVQRIPSPVPKQQESQKKRKGRPLLDLPVYEEKARLFWVVVTHVVNPADFYVRYVSEQRAGAQLSRKINSFCMGSNCMFLPEHIIRNGDLLFVRWKAGVWCRTQVIDLYQVRGVETVRQCVAADISKLKVFFLDYGFTKGITVTSGDVLLELNECLRRPDRPAQSEMSRWPPQAIRCCLNGIVPAQLSGWSSESCKEIRNVTGSSAVRMQVYGEDRGTLLVDLKKAPMDHTNSLMPISLRDHLVFMEFARFRGPVTASATRCRPLQYYPPVLPKPKTEFYALVSHINTPSDFFIQLTENMEFPLLASKLQAFYGACSDGISQQLHCPMQEQACVALNEDNVWYRALIIGFQGMLMAEVHLVDIGSKRVVPVSDLRVIKDDFLSLPAMAVWCRLADIECDGDYWSDPSIKRFQNLAEKKLVTVVIQKFLSCHGPSPVCLFEADDQRESRSIAHILIAEALVKSPKNLPPVTPEVSVWDPPLESVEAEPSTMESGDSIQLSPTITIPANQKDIRVRVTHVISPANIYVQLVQYDGQLKRQQERLQHEFGTSAQMSVDWEAGMSCAALINTVWERGEVSGIISSNMAEVLRCDFGNSVRVSVDNLRPLPPQMIGSFLLDCCLSGIRPAGGLKWTATSCDLISFYLTGAMALMTVKEPPPACPVGVSLFCSNQAGQNVSMADFLISEGLALPKRKYREVTFGEPKPMEALPALEETHDESLPEDLNTHTDDHASEAPPSTEAYPPPEPAAHLGHTRMSITAVGEDGVIYGMTSQAEIEFEHLKKRLQQHIKATPVLKHHNWRDVQGCIIKGTDMLWHRGRVVELIGGQVKVQYVDLGLVENIPVCHVYPMVVCEDVPQLCVPLRLHKGKPVGRHWHLDAVALMKELVLGRRVNVQIMELPAEPRECVPIEILFEGMTMSRIMAHHHPACINISAIDLEEQVFSPLVDLDDWNLDTKGLLDPPLLSGTFADPPLPKVGQRFPVKIKHLCTPNKVYLSVQENVSHEEGEASLEEVLECVNADVKSLSLLTDFPIGGACLAEYSDGSFYRAELTGFVSISPEIKMLIRHVDFGSDDTVSIHKLRCLPECLLDFPRKAVCVRLGGFQPPRLCSESKRLPYAPEWSVKALLEMMNLLQQKGVFRALITAAGEETIAYLYSPDGTLLHNSLVKRGLADLE</sequence>
<dbReference type="InterPro" id="IPR001841">
    <property type="entry name" value="Znf_RING"/>
</dbReference>
<dbReference type="GeneID" id="105906756"/>
<feature type="compositionally biased region" description="Basic and acidic residues" evidence="6">
    <location>
        <begin position="1074"/>
        <end position="1092"/>
    </location>
</feature>
<evidence type="ECO:0000313" key="10">
    <source>
        <dbReference type="RefSeq" id="XP_031421935.1"/>
    </source>
</evidence>
<evidence type="ECO:0000256" key="4">
    <source>
        <dbReference type="PROSITE-ProRule" id="PRU00175"/>
    </source>
</evidence>
<dbReference type="InterPro" id="IPR002999">
    <property type="entry name" value="Tudor"/>
</dbReference>
<dbReference type="Gene3D" id="2.30.30.140">
    <property type="match status" value="4"/>
</dbReference>
<evidence type="ECO:0000313" key="9">
    <source>
        <dbReference type="Proteomes" id="UP000515152"/>
    </source>
</evidence>
<feature type="region of interest" description="Disordered" evidence="6">
    <location>
        <begin position="1074"/>
        <end position="1110"/>
    </location>
</feature>
<keyword evidence="2 4" id="KW-0863">Zinc-finger</keyword>
<evidence type="ECO:0000256" key="1">
    <source>
        <dbReference type="ARBA" id="ARBA00022723"/>
    </source>
</evidence>